<proteinExistence type="predicted"/>
<dbReference type="OrthoDB" id="3516938at2759"/>
<gene>
    <name evidence="1" type="ORF">BJ878DRAFT_147787</name>
</gene>
<evidence type="ECO:0000313" key="1">
    <source>
        <dbReference type="EMBL" id="KAG9242862.1"/>
    </source>
</evidence>
<dbReference type="Proteomes" id="UP000887226">
    <property type="component" value="Unassembled WGS sequence"/>
</dbReference>
<reference evidence="1" key="1">
    <citation type="journal article" date="2021" name="IMA Fungus">
        <title>Genomic characterization of three marine fungi, including Emericellopsis atlantica sp. nov. with signatures of a generalist lifestyle and marine biomass degradation.</title>
        <authorList>
            <person name="Hagestad O.C."/>
            <person name="Hou L."/>
            <person name="Andersen J.H."/>
            <person name="Hansen E.H."/>
            <person name="Altermark B."/>
            <person name="Li C."/>
            <person name="Kuhnert E."/>
            <person name="Cox R.J."/>
            <person name="Crous P.W."/>
            <person name="Spatafora J.W."/>
            <person name="Lail K."/>
            <person name="Amirebrahimi M."/>
            <person name="Lipzen A."/>
            <person name="Pangilinan J."/>
            <person name="Andreopoulos W."/>
            <person name="Hayes R.D."/>
            <person name="Ng V."/>
            <person name="Grigoriev I.V."/>
            <person name="Jackson S.A."/>
            <person name="Sutton T.D.S."/>
            <person name="Dobson A.D.W."/>
            <person name="Rama T."/>
        </authorList>
    </citation>
    <scope>NUCLEOTIDE SEQUENCE</scope>
    <source>
        <strain evidence="1">TRa3180A</strain>
    </source>
</reference>
<evidence type="ECO:0000313" key="2">
    <source>
        <dbReference type="Proteomes" id="UP000887226"/>
    </source>
</evidence>
<name>A0A9P8CDL6_9HELO</name>
<protein>
    <submittedName>
        <fullName evidence="1">Uncharacterized protein</fullName>
    </submittedName>
</protein>
<dbReference type="EMBL" id="MU254028">
    <property type="protein sequence ID" value="KAG9242862.1"/>
    <property type="molecule type" value="Genomic_DNA"/>
</dbReference>
<sequence length="259" mass="29689">MFASQSRYASTYSSGRSYQGKDYLTTRIPAEVMLEIISNVPSTDYNNIYNSAKHLRNFLQSHACRVCNRRIEKFYLFESTLLFSVEEKGWLVPRYSQLKLRVEVRIDFDRQNEAFGPFQPDFRITRPGPNFLLFLDVKRVKATRVNPVWLEKGVPLRTDEIKDLDAYCLSRYQTFLQDIPYFMVRKSDSENYVELRNWYFGPFGVIHPNDTNLQGQGTEGRDLVDEVYEDLSAGVGSLRMSSPNGGPLAVSSVVSGGDA</sequence>
<accession>A0A9P8CDL6</accession>
<dbReference type="AlphaFoldDB" id="A0A9P8CDL6"/>
<keyword evidence="2" id="KW-1185">Reference proteome</keyword>
<comment type="caution">
    <text evidence="1">The sequence shown here is derived from an EMBL/GenBank/DDBJ whole genome shotgun (WGS) entry which is preliminary data.</text>
</comment>
<organism evidence="1 2">
    <name type="scientific">Calycina marina</name>
    <dbReference type="NCBI Taxonomy" id="1763456"/>
    <lineage>
        <taxon>Eukaryota</taxon>
        <taxon>Fungi</taxon>
        <taxon>Dikarya</taxon>
        <taxon>Ascomycota</taxon>
        <taxon>Pezizomycotina</taxon>
        <taxon>Leotiomycetes</taxon>
        <taxon>Helotiales</taxon>
        <taxon>Pezizellaceae</taxon>
        <taxon>Calycina</taxon>
    </lineage>
</organism>